<proteinExistence type="predicted"/>
<evidence type="ECO:0000256" key="1">
    <source>
        <dbReference type="PROSITE-ProRule" id="PRU00042"/>
    </source>
</evidence>
<dbReference type="InterPro" id="IPR000008">
    <property type="entry name" value="C2_dom"/>
</dbReference>
<feature type="compositionally biased region" description="Acidic residues" evidence="2">
    <location>
        <begin position="709"/>
        <end position="718"/>
    </location>
</feature>
<dbReference type="InterPro" id="IPR041011">
    <property type="entry name" value="Znf_C2H2_6"/>
</dbReference>
<feature type="region of interest" description="Disordered" evidence="2">
    <location>
        <begin position="500"/>
        <end position="560"/>
    </location>
</feature>
<dbReference type="PROSITE" id="PS50157">
    <property type="entry name" value="ZINC_FINGER_C2H2_2"/>
    <property type="match status" value="3"/>
</dbReference>
<dbReference type="InterPro" id="IPR036236">
    <property type="entry name" value="Znf_C2H2_sf"/>
</dbReference>
<dbReference type="Gene3D" id="3.30.710.10">
    <property type="entry name" value="Potassium Channel Kv1.1, Chain A"/>
    <property type="match status" value="1"/>
</dbReference>
<protein>
    <recommendedName>
        <fullName evidence="8">Zinc finger and BTB domain-containing protein 21</fullName>
    </recommendedName>
</protein>
<name>A0A8C6MZE0_MUSSI</name>
<dbReference type="Ensembl" id="ENSMSIT00000030707.1">
    <property type="protein sequence ID" value="ENSMSIP00000024343.1"/>
    <property type="gene ID" value="ENSMSIG00000020580.1"/>
</dbReference>
<feature type="domain" description="C2H2-type" evidence="5">
    <location>
        <begin position="764"/>
        <end position="791"/>
    </location>
</feature>
<feature type="compositionally biased region" description="Polar residues" evidence="2">
    <location>
        <begin position="198"/>
        <end position="215"/>
    </location>
</feature>
<organism evidence="6 7">
    <name type="scientific">Mus spicilegus</name>
    <name type="common">Mound-building mouse</name>
    <dbReference type="NCBI Taxonomy" id="10103"/>
    <lineage>
        <taxon>Eukaryota</taxon>
        <taxon>Metazoa</taxon>
        <taxon>Chordata</taxon>
        <taxon>Craniata</taxon>
        <taxon>Vertebrata</taxon>
        <taxon>Euteleostomi</taxon>
        <taxon>Mammalia</taxon>
        <taxon>Eutheria</taxon>
        <taxon>Euarchontoglires</taxon>
        <taxon>Glires</taxon>
        <taxon>Rodentia</taxon>
        <taxon>Myomorpha</taxon>
        <taxon>Muroidea</taxon>
        <taxon>Muridae</taxon>
        <taxon>Murinae</taxon>
        <taxon>Mus</taxon>
        <taxon>Mus</taxon>
    </lineage>
</organism>
<dbReference type="Proteomes" id="UP000694415">
    <property type="component" value="Unplaced"/>
</dbReference>
<feature type="region of interest" description="Disordered" evidence="2">
    <location>
        <begin position="1264"/>
        <end position="1287"/>
    </location>
</feature>
<feature type="domain" description="C2" evidence="3">
    <location>
        <begin position="954"/>
        <end position="1070"/>
    </location>
</feature>
<feature type="compositionally biased region" description="Polar residues" evidence="2">
    <location>
        <begin position="674"/>
        <end position="683"/>
    </location>
</feature>
<dbReference type="SMART" id="SM00225">
    <property type="entry name" value="BTB"/>
    <property type="match status" value="1"/>
</dbReference>
<dbReference type="SUPFAM" id="SSF54695">
    <property type="entry name" value="POZ domain"/>
    <property type="match status" value="1"/>
</dbReference>
<dbReference type="Pfam" id="PF18696">
    <property type="entry name" value="SMP_C2CD2L"/>
    <property type="match status" value="1"/>
</dbReference>
<dbReference type="InterPro" id="IPR011333">
    <property type="entry name" value="SKP1/BTB/POZ_sf"/>
</dbReference>
<feature type="region of interest" description="Disordered" evidence="2">
    <location>
        <begin position="1299"/>
        <end position="1324"/>
    </location>
</feature>
<dbReference type="Pfam" id="PF00651">
    <property type="entry name" value="BTB"/>
    <property type="match status" value="1"/>
</dbReference>
<feature type="region of interest" description="Disordered" evidence="2">
    <location>
        <begin position="704"/>
        <end position="732"/>
    </location>
</feature>
<sequence>MMHSVQRAHKHSGEEERRKMCACQIKCRMEGLLHYINPAHAISLLSALNEERLKGQLCDVLLIVGDQKFRAHKNVLAASSEYFQSLFTNKENEAQTVFQLDFCEPDAFDNVLNYIYSSSLFVEKGSLAAVQELGYSLGISFLTNIVAKAPQAPFPVCPNRKRVPVEDDETSSQKRSVIVCQGRSEVPGKASGPAMQDLSHTARASPSASVKTSISKPHVAKPPEQLHSLPLTEKSWTKDSAAVYAKSLEQAGALDDPNRGSLVKRNTVLPPKPSQDREATDDKPGVSSQLPKGKAIELALKRPRPPVLSLHSSSETPYLLKETSKGGGQGEDRNLLYYSKLGLVVPSGGPASANQSIDRSGPLVKSLLRRSLSMDSQVPVYSPSIDLKSSQGSSTAANEAPGSVFCSMSQKSSLKDCSEKKALDDRPQVLQPHRLRSFSASQSTDREEASPVTEVRIKTEPSSPLSDPSDIIRVTVGGDAAAAAAVAAAAAATRDLPLKTEEDQRDVSRLPAKRRFQTDRRSPLKKAKANEHGPAVSEENCEEGRSPPSLDSNFPDSDLNREEFEQGNHERLCRNATVCPYCSLRFFSPALKQEHEDRCEYKKLTCLECMRTFKSSFSIWRHQVEVHNQNNMALAENFALATLDHNGEAAAASRPQTEPSKVNHVATPKEDTAFSDSSEQVNFDSEDSSCLPEDLSLSKQLKVQVKEEPVEEAEEEAPEASAAPREAGPSKETGLWPCEKCGKMFTAHKQLERHQELLCSVKPFICHVCYKAFRTNFRLWSHFQTHMSQATEEPVQKESEGPLRLSFQKDPRPQSLQLTVEKVSSVVKSTQEKVVICHVVGETLQFLVSAGPASATGSECQLYDVHLSPFHLKVEFHMEEKREDIQIRWSFTHVPETAIKIQPQAPGEKQALGVNMLSEALEDLFKHLVNAASPSVFLSTKPTQVKEAQSLQCPSSTAQEPCPPKPPRAHELKLQVKNIRVSLLNHPGASGLSHVCMAQLNDPEQRFISTLVRNTTDLSWEEEFTFELNAKSKELVLQISQDGCSSEGLLGIATIHLDLFRKQPNGPQTFRLISGTEPDSLVLGSVTAEFSYVEPGELKSWPAPPPVSAAKIEKDRTVMPCGTVVTTVTAVKTKPRFDTGRATPLNSESPVRTPVTVKVIEKDISVQAISCHSAPVSKTFSSSDTELLVLNGSDPVAEVAIRQLSESSKLKLKSPRKKSTIIISGISKTSLSQDHNAALMLDYAASMDSTNQGDATSALYHPEATEASATTPPEENEPAQTLPALKPRENDLDSWDLEKESPVASWSGPALQEPDGDELSESSLSTSELGAMKKHKGGLLRKGAKLFFRRRHQQKDPGLSQSHNDLVFLQQPEGRQKKGATLGRLLNRKLLTRHRGKHTMNGVPREPCI</sequence>
<reference evidence="6" key="2">
    <citation type="submission" date="2025-09" db="UniProtKB">
        <authorList>
            <consortium name="Ensembl"/>
        </authorList>
    </citation>
    <scope>IDENTIFICATION</scope>
</reference>
<evidence type="ECO:0000259" key="4">
    <source>
        <dbReference type="PROSITE" id="PS50097"/>
    </source>
</evidence>
<dbReference type="PROSITE" id="PS50097">
    <property type="entry name" value="BTB"/>
    <property type="match status" value="1"/>
</dbReference>
<dbReference type="SMART" id="SM00355">
    <property type="entry name" value="ZnF_C2H2"/>
    <property type="match status" value="4"/>
</dbReference>
<keyword evidence="1" id="KW-0479">Metal-binding</keyword>
<dbReference type="FunFam" id="3.30.710.10:FF:000065">
    <property type="entry name" value="zinc finger and BTB domain-containing protein 21"/>
    <property type="match status" value="1"/>
</dbReference>
<dbReference type="CDD" id="cd18209">
    <property type="entry name" value="BTB_POZ_ZBTB21_ZNF295"/>
    <property type="match status" value="1"/>
</dbReference>
<dbReference type="Gene3D" id="2.60.40.150">
    <property type="entry name" value="C2 domain"/>
    <property type="match status" value="1"/>
</dbReference>
<keyword evidence="1" id="KW-0862">Zinc</keyword>
<evidence type="ECO:0000313" key="6">
    <source>
        <dbReference type="Ensembl" id="ENSMSIP00000024343.1"/>
    </source>
</evidence>
<dbReference type="PANTHER" id="PTHR21119:SF7">
    <property type="entry name" value="C2 DOMAIN-CONTAINING PROTEIN 2"/>
    <property type="match status" value="1"/>
</dbReference>
<feature type="compositionally biased region" description="Basic and acidic residues" evidence="2">
    <location>
        <begin position="444"/>
        <end position="459"/>
    </location>
</feature>
<dbReference type="SUPFAM" id="SSF57667">
    <property type="entry name" value="beta-beta-alpha zinc fingers"/>
    <property type="match status" value="3"/>
</dbReference>
<dbReference type="PROSITE" id="PS50004">
    <property type="entry name" value="C2"/>
    <property type="match status" value="1"/>
</dbReference>
<evidence type="ECO:0000259" key="3">
    <source>
        <dbReference type="PROSITE" id="PS50004"/>
    </source>
</evidence>
<dbReference type="InterPro" id="IPR000210">
    <property type="entry name" value="BTB/POZ_dom"/>
</dbReference>
<feature type="region of interest" description="Disordered" evidence="2">
    <location>
        <begin position="434"/>
        <end position="470"/>
    </location>
</feature>
<dbReference type="PROSITE" id="PS00028">
    <property type="entry name" value="ZINC_FINGER_C2H2_1"/>
    <property type="match status" value="2"/>
</dbReference>
<accession>A0A8C6MZE0</accession>
<evidence type="ECO:0008006" key="8">
    <source>
        <dbReference type="Google" id="ProtNLM"/>
    </source>
</evidence>
<feature type="compositionally biased region" description="Basic and acidic residues" evidence="2">
    <location>
        <begin position="274"/>
        <end position="284"/>
    </location>
</feature>
<dbReference type="InterPro" id="IPR035892">
    <property type="entry name" value="C2_domain_sf"/>
</dbReference>
<keyword evidence="7" id="KW-1185">Reference proteome</keyword>
<reference evidence="6" key="1">
    <citation type="submission" date="2025-08" db="UniProtKB">
        <authorList>
            <consortium name="Ensembl"/>
        </authorList>
    </citation>
    <scope>IDENTIFICATION</scope>
</reference>
<dbReference type="GeneTree" id="ENSGT00940000161028"/>
<feature type="region of interest" description="Disordered" evidence="2">
    <location>
        <begin position="181"/>
        <end position="233"/>
    </location>
</feature>
<dbReference type="FunFam" id="3.30.160.60:FF:000897">
    <property type="entry name" value="Zinc finger and BTB domain-containing protein 21"/>
    <property type="match status" value="1"/>
</dbReference>
<dbReference type="Pfam" id="PF00168">
    <property type="entry name" value="C2"/>
    <property type="match status" value="1"/>
</dbReference>
<feature type="domain" description="C2H2-type" evidence="5">
    <location>
        <begin position="604"/>
        <end position="632"/>
    </location>
</feature>
<evidence type="ECO:0000313" key="7">
    <source>
        <dbReference type="Proteomes" id="UP000694415"/>
    </source>
</evidence>
<feature type="domain" description="C2H2-type" evidence="5">
    <location>
        <begin position="736"/>
        <end position="763"/>
    </location>
</feature>
<dbReference type="PANTHER" id="PTHR21119">
    <property type="entry name" value="C2 DOMAIN-CONTAINING PROTEIN"/>
    <property type="match status" value="1"/>
</dbReference>
<feature type="region of interest" description="Disordered" evidence="2">
    <location>
        <begin position="252"/>
        <end position="292"/>
    </location>
</feature>
<feature type="region of interest" description="Disordered" evidence="2">
    <location>
        <begin position="648"/>
        <end position="691"/>
    </location>
</feature>
<feature type="domain" description="BTB" evidence="4">
    <location>
        <begin position="58"/>
        <end position="124"/>
    </location>
</feature>
<dbReference type="InterPro" id="IPR039934">
    <property type="entry name" value="C2CD2/C2CD2L"/>
</dbReference>
<dbReference type="GO" id="GO:0008270">
    <property type="term" value="F:zinc ion binding"/>
    <property type="evidence" value="ECO:0007669"/>
    <property type="project" value="UniProtKB-KW"/>
</dbReference>
<dbReference type="InterPro" id="IPR040885">
    <property type="entry name" value="SMP_C2CD2L"/>
</dbReference>
<dbReference type="SUPFAM" id="SSF49562">
    <property type="entry name" value="C2 domain (Calcium/lipid-binding domain, CaLB)"/>
    <property type="match status" value="1"/>
</dbReference>
<feature type="region of interest" description="Disordered" evidence="2">
    <location>
        <begin position="306"/>
        <end position="332"/>
    </location>
</feature>
<evidence type="ECO:0000259" key="5">
    <source>
        <dbReference type="PROSITE" id="PS50157"/>
    </source>
</evidence>
<evidence type="ECO:0000256" key="2">
    <source>
        <dbReference type="SAM" id="MobiDB-lite"/>
    </source>
</evidence>
<dbReference type="Gene3D" id="3.30.160.60">
    <property type="entry name" value="Classic Zinc Finger"/>
    <property type="match status" value="3"/>
</dbReference>
<dbReference type="FunFam" id="3.30.160.60:FF:001637">
    <property type="entry name" value="zinc finger and BTB domain-containing protein 21"/>
    <property type="match status" value="1"/>
</dbReference>
<keyword evidence="1" id="KW-0863">Zinc-finger</keyword>
<dbReference type="Pfam" id="PF18450">
    <property type="entry name" value="zf_C2H2_6"/>
    <property type="match status" value="1"/>
</dbReference>
<dbReference type="InterPro" id="IPR013087">
    <property type="entry name" value="Znf_C2H2_type"/>
</dbReference>